<evidence type="ECO:0008006" key="3">
    <source>
        <dbReference type="Google" id="ProtNLM"/>
    </source>
</evidence>
<evidence type="ECO:0000313" key="1">
    <source>
        <dbReference type="EMBL" id="RAS75224.1"/>
    </source>
</evidence>
<protein>
    <recommendedName>
        <fullName evidence="3">SIR2-like domain-containing protein</fullName>
    </recommendedName>
</protein>
<comment type="caution">
    <text evidence="1">The sequence shown here is derived from an EMBL/GenBank/DDBJ whole genome shotgun (WGS) entry which is preliminary data.</text>
</comment>
<gene>
    <name evidence="1" type="ORF">A3864_16290</name>
</gene>
<reference evidence="1 2" key="1">
    <citation type="submission" date="2016-03" db="EMBL/GenBank/DDBJ databases">
        <title>Comparison of Bacillus endophyticus and B. anthracis characteristics using whole genome sequence analysis and microbiological techniques.</title>
        <authorList>
            <person name="Lekota K.E."/>
            <person name="Mafofo J."/>
            <person name="Rees J."/>
            <person name="Muchadeyi F.C."/>
            <person name="Madoroba E."/>
            <person name="Van Heerden H."/>
        </authorList>
    </citation>
    <scope>NUCLEOTIDE SEQUENCE [LARGE SCALE GENOMIC DNA]</scope>
    <source>
        <strain evidence="1 2">3631_10C</strain>
    </source>
</reference>
<dbReference type="EMBL" id="LVYK01000037">
    <property type="protein sequence ID" value="RAS75224.1"/>
    <property type="molecule type" value="Genomic_DNA"/>
</dbReference>
<dbReference type="Proteomes" id="UP000250174">
    <property type="component" value="Unassembled WGS sequence"/>
</dbReference>
<accession>A0AAX1Q5M3</accession>
<evidence type="ECO:0000313" key="2">
    <source>
        <dbReference type="Proteomes" id="UP000250174"/>
    </source>
</evidence>
<name>A0AAX1Q5M3_9BACI</name>
<organism evidence="1 2">
    <name type="scientific">Priestia endophytica</name>
    <dbReference type="NCBI Taxonomy" id="135735"/>
    <lineage>
        <taxon>Bacteria</taxon>
        <taxon>Bacillati</taxon>
        <taxon>Bacillota</taxon>
        <taxon>Bacilli</taxon>
        <taxon>Bacillales</taxon>
        <taxon>Bacillaceae</taxon>
        <taxon>Priestia</taxon>
    </lineage>
</organism>
<proteinExistence type="predicted"/>
<dbReference type="AlphaFoldDB" id="A0AAX1Q5M3"/>
<sequence>MKRRKPTKLKKDTFLIVGNGISIDFAYTFPQFGLNPSNPISSFNNKEKIHLDELFKYVPDIVQNLLTVDNQERVNQFEPIEEYFNNIIDTPEFDEKESQLIRFLMVIYSKFQMEANKFNYSDWLWTDYFYNNSKRIALAVSFNYDLLLENAIRSSGNTYKRLRTNEYDGEVNIFKPHGSIDFDLTNMIHIKDFDPRRDKIYRNNSDRVNIVSPSGWTKPRIQADVIPPNAKNYHIETRNWICKGYEESYNIIKANKIKHVLFIGHSYGEVDRKEINNLIDNITFKANFYFVNPHPVPIALREHIKGIHRHHEIHHINPSNKQDLDKIFTLKKYALN</sequence>
<dbReference type="RefSeq" id="WP_113765828.1">
    <property type="nucleotide sequence ID" value="NZ_LVYK01000037.1"/>
</dbReference>